<gene>
    <name evidence="2" type="ORF">DPM12_08255</name>
</gene>
<dbReference type="AlphaFoldDB" id="A0A329QWE8"/>
<evidence type="ECO:0000313" key="2">
    <source>
        <dbReference type="EMBL" id="RAW15632.1"/>
    </source>
</evidence>
<feature type="domain" description="STAS" evidence="1">
    <location>
        <begin position="28"/>
        <end position="122"/>
    </location>
</feature>
<evidence type="ECO:0000259" key="1">
    <source>
        <dbReference type="PROSITE" id="PS50801"/>
    </source>
</evidence>
<accession>A0A329QWE8</accession>
<dbReference type="Proteomes" id="UP000250462">
    <property type="component" value="Unassembled WGS sequence"/>
</dbReference>
<dbReference type="RefSeq" id="WP_112257833.1">
    <property type="nucleotide sequence ID" value="NZ_QMIG01000005.1"/>
</dbReference>
<evidence type="ECO:0000313" key="3">
    <source>
        <dbReference type="Proteomes" id="UP000250462"/>
    </source>
</evidence>
<sequence>MTVSTPSRSADLATAGGLRRWSFGGCEIVTVHGEITTTLVRDIGAGLTSAGGRQLIVDLRHARALHASMALPLAELYGQLRARGRGVSVVTAPESTHSRLATALVKQGMPVFDDIADALEAAMEAAVPARQSELAG</sequence>
<dbReference type="SUPFAM" id="SSF52091">
    <property type="entry name" value="SpoIIaa-like"/>
    <property type="match status" value="1"/>
</dbReference>
<dbReference type="Gene3D" id="3.30.750.24">
    <property type="entry name" value="STAS domain"/>
    <property type="match status" value="1"/>
</dbReference>
<dbReference type="PROSITE" id="PS50801">
    <property type="entry name" value="STAS"/>
    <property type="match status" value="1"/>
</dbReference>
<dbReference type="InterPro" id="IPR036513">
    <property type="entry name" value="STAS_dom_sf"/>
</dbReference>
<keyword evidence="3" id="KW-1185">Reference proteome</keyword>
<proteinExistence type="predicted"/>
<dbReference type="EMBL" id="QMIG01000005">
    <property type="protein sequence ID" value="RAW15632.1"/>
    <property type="molecule type" value="Genomic_DNA"/>
</dbReference>
<name>A0A329QWE8_9ACTN</name>
<organism evidence="2 3">
    <name type="scientific">Phytoactinopolyspora halophila</name>
    <dbReference type="NCBI Taxonomy" id="1981511"/>
    <lineage>
        <taxon>Bacteria</taxon>
        <taxon>Bacillati</taxon>
        <taxon>Actinomycetota</taxon>
        <taxon>Actinomycetes</taxon>
        <taxon>Jiangellales</taxon>
        <taxon>Jiangellaceae</taxon>
        <taxon>Phytoactinopolyspora</taxon>
    </lineage>
</organism>
<protein>
    <recommendedName>
        <fullName evidence="1">STAS domain-containing protein</fullName>
    </recommendedName>
</protein>
<dbReference type="InterPro" id="IPR002645">
    <property type="entry name" value="STAS_dom"/>
</dbReference>
<reference evidence="2 3" key="1">
    <citation type="submission" date="2018-06" db="EMBL/GenBank/DDBJ databases">
        <title>Phytoactinopolyspora halophila sp. nov., a novel halophilic actinomycete isolated from a saline soil in China.</title>
        <authorList>
            <person name="Tang S.-K."/>
        </authorList>
    </citation>
    <scope>NUCLEOTIDE SEQUENCE [LARGE SCALE GENOMIC DNA]</scope>
    <source>
        <strain evidence="2 3">YIM 96934</strain>
    </source>
</reference>
<dbReference type="OrthoDB" id="5185862at2"/>
<comment type="caution">
    <text evidence="2">The sequence shown here is derived from an EMBL/GenBank/DDBJ whole genome shotgun (WGS) entry which is preliminary data.</text>
</comment>